<dbReference type="InterPro" id="IPR019734">
    <property type="entry name" value="TPR_rpt"/>
</dbReference>
<dbReference type="InterPro" id="IPR027417">
    <property type="entry name" value="P-loop_NTPase"/>
</dbReference>
<dbReference type="Pfam" id="PF03704">
    <property type="entry name" value="BTAD"/>
    <property type="match status" value="1"/>
</dbReference>
<dbReference type="PANTHER" id="PTHR35807:SF1">
    <property type="entry name" value="TRANSCRIPTIONAL REGULATOR REDD"/>
    <property type="match status" value="1"/>
</dbReference>
<dbReference type="Pfam" id="PF00931">
    <property type="entry name" value="NB-ARC"/>
    <property type="match status" value="1"/>
</dbReference>
<evidence type="ECO:0000313" key="5">
    <source>
        <dbReference type="EMBL" id="GIM95513.1"/>
    </source>
</evidence>
<dbReference type="InterPro" id="IPR051677">
    <property type="entry name" value="AfsR-DnrI-RedD_regulator"/>
</dbReference>
<keyword evidence="2" id="KW-0804">Transcription</keyword>
<dbReference type="RefSeq" id="WP_213011230.1">
    <property type="nucleotide sequence ID" value="NZ_BOQN01000095.1"/>
</dbReference>
<dbReference type="PROSITE" id="PS50005">
    <property type="entry name" value="TPR"/>
    <property type="match status" value="1"/>
</dbReference>
<dbReference type="InterPro" id="IPR002182">
    <property type="entry name" value="NB-ARC"/>
</dbReference>
<proteinExistence type="predicted"/>
<dbReference type="EMBL" id="BOQN01000095">
    <property type="protein sequence ID" value="GIM95513.1"/>
    <property type="molecule type" value="Genomic_DNA"/>
</dbReference>
<dbReference type="Gene3D" id="3.40.50.300">
    <property type="entry name" value="P-loop containing nucleotide triphosphate hydrolases"/>
    <property type="match status" value="1"/>
</dbReference>
<dbReference type="InterPro" id="IPR005158">
    <property type="entry name" value="BTAD"/>
</dbReference>
<sequence length="919" mass="100456">MVDASVRFTVLGPVRVLADEGPLDVGGATARAVLALLLIRGESGAGLEEIISSVWGSPGAATRDSAYHYVSGLRKVLSRAGVDAVLESRRPRYRMLVTPDAVDWHRFRRLVARARTERERHEPQQAAALLREALGLWRGDPLSDVGDRLEPLRRDMTEQRLVAVEALAAIEARQGQPDEVVRLLRDVVTAAPIREGAAALFIDALTALGRRDDAGEIYRRLHRRLADEYGLEPGEQLQAAHQRALRSPGATVAVHAPVGDRPISGLPGPDRNFTDREDELGRIIAAIETAPVCAVHGMGGSGKTALAVRAAHAMADAFPEGVIFLDLHGYSEQRAALTAAETLDRLVRRLRVDATVIPVDFDELAAFYQDLIDGRRLLLVLDNVRDAAQVRPALPGPGGCAAIVTSRRRLTALDDAFVLPLDVLAPPDAIALFRAVAGPESLPAGTGDDVLRRIVDLCGRLPLAIRIAAARYRASQGYSLTALEAALSVETDRLGEFDDDDRSVTASFRVSLNDLPDPIARTFMLLGLHTNGTFDAYSAAALAEISERDARRHLRYLGDRHLVADRGPDRYQFHDLVAVFARQQGSASVPAAERSAALHRLADYFLRTADAADRRITSHRYRVPLALLDREAAVPPLPDYDTALEWLVAENGNLQRACLGAAEAGLDELCWQLAYTLRGYYYLAKRWQPWTATHEAALAAALRCDDRRAEAMIANNLGLALLEQRDPAGAAAYYRRARELFAVVGDEHGENTARANLAWLHYEKHDYQLFLDELRPVRDFYARSGSDRNAAITLRGIGLAEAELGRTREAIADLSESLAVFERLELRMDAAMTFNALGEIYQRIGAADRAAGAFEQAIAAAQRSGSVFEQARAHHHLGELAEDAGDTYTAHRQWTSALAGYETLRAPQAALIRALLDGR</sequence>
<dbReference type="PANTHER" id="PTHR35807">
    <property type="entry name" value="TRANSCRIPTIONAL REGULATOR REDD-RELATED"/>
    <property type="match status" value="1"/>
</dbReference>
<feature type="domain" description="Bacterial transcriptional activator" evidence="4">
    <location>
        <begin position="102"/>
        <end position="245"/>
    </location>
</feature>
<name>A0A919TH08_9ACTN</name>
<dbReference type="InterPro" id="IPR016032">
    <property type="entry name" value="Sig_transdc_resp-reg_C-effctor"/>
</dbReference>
<dbReference type="GO" id="GO:0003677">
    <property type="term" value="F:DNA binding"/>
    <property type="evidence" value="ECO:0007669"/>
    <property type="project" value="InterPro"/>
</dbReference>
<keyword evidence="1" id="KW-0805">Transcription regulation</keyword>
<dbReference type="Gene3D" id="1.25.40.10">
    <property type="entry name" value="Tetratricopeptide repeat domain"/>
    <property type="match status" value="3"/>
</dbReference>
<dbReference type="AlphaFoldDB" id="A0A919TH08"/>
<evidence type="ECO:0000259" key="4">
    <source>
        <dbReference type="SMART" id="SM01043"/>
    </source>
</evidence>
<keyword evidence="3" id="KW-0802">TPR repeat</keyword>
<protein>
    <submittedName>
        <fullName evidence="5">SARP family transcriptional regulator</fullName>
    </submittedName>
</protein>
<feature type="repeat" description="TPR" evidence="3">
    <location>
        <begin position="831"/>
        <end position="864"/>
    </location>
</feature>
<dbReference type="SUPFAM" id="SSF48452">
    <property type="entry name" value="TPR-like"/>
    <property type="match status" value="2"/>
</dbReference>
<dbReference type="PRINTS" id="PR00364">
    <property type="entry name" value="DISEASERSIST"/>
</dbReference>
<evidence type="ECO:0000256" key="3">
    <source>
        <dbReference type="PROSITE-ProRule" id="PRU00339"/>
    </source>
</evidence>
<dbReference type="GO" id="GO:0043531">
    <property type="term" value="F:ADP binding"/>
    <property type="evidence" value="ECO:0007669"/>
    <property type="project" value="InterPro"/>
</dbReference>
<dbReference type="Gene3D" id="1.10.10.10">
    <property type="entry name" value="Winged helix-like DNA-binding domain superfamily/Winged helix DNA-binding domain"/>
    <property type="match status" value="1"/>
</dbReference>
<reference evidence="5 6" key="1">
    <citation type="submission" date="2021-03" db="EMBL/GenBank/DDBJ databases">
        <title>Whole genome shotgun sequence of Actinoplanes toevensis NBRC 105298.</title>
        <authorList>
            <person name="Komaki H."/>
            <person name="Tamura T."/>
        </authorList>
    </citation>
    <scope>NUCLEOTIDE SEQUENCE [LARGE SCALE GENOMIC DNA]</scope>
    <source>
        <strain evidence="5 6">NBRC 105298</strain>
    </source>
</reference>
<dbReference type="SMART" id="SM00028">
    <property type="entry name" value="TPR"/>
    <property type="match status" value="4"/>
</dbReference>
<organism evidence="5 6">
    <name type="scientific">Paractinoplanes toevensis</name>
    <dbReference type="NCBI Taxonomy" id="571911"/>
    <lineage>
        <taxon>Bacteria</taxon>
        <taxon>Bacillati</taxon>
        <taxon>Actinomycetota</taxon>
        <taxon>Actinomycetes</taxon>
        <taxon>Micromonosporales</taxon>
        <taxon>Micromonosporaceae</taxon>
        <taxon>Paractinoplanes</taxon>
    </lineage>
</organism>
<dbReference type="SUPFAM" id="SSF46894">
    <property type="entry name" value="C-terminal effector domain of the bipartite response regulators"/>
    <property type="match status" value="1"/>
</dbReference>
<dbReference type="InterPro" id="IPR036388">
    <property type="entry name" value="WH-like_DNA-bd_sf"/>
</dbReference>
<dbReference type="SUPFAM" id="SSF52540">
    <property type="entry name" value="P-loop containing nucleoside triphosphate hydrolases"/>
    <property type="match status" value="1"/>
</dbReference>
<dbReference type="Proteomes" id="UP000677082">
    <property type="component" value="Unassembled WGS sequence"/>
</dbReference>
<evidence type="ECO:0000313" key="6">
    <source>
        <dbReference type="Proteomes" id="UP000677082"/>
    </source>
</evidence>
<dbReference type="SMART" id="SM01043">
    <property type="entry name" value="BTAD"/>
    <property type="match status" value="1"/>
</dbReference>
<comment type="caution">
    <text evidence="5">The sequence shown here is derived from an EMBL/GenBank/DDBJ whole genome shotgun (WGS) entry which is preliminary data.</text>
</comment>
<accession>A0A919TH08</accession>
<dbReference type="Pfam" id="PF13424">
    <property type="entry name" value="TPR_12"/>
    <property type="match status" value="1"/>
</dbReference>
<dbReference type="CDD" id="cd15831">
    <property type="entry name" value="BTAD"/>
    <property type="match status" value="1"/>
</dbReference>
<dbReference type="GO" id="GO:0006355">
    <property type="term" value="P:regulation of DNA-templated transcription"/>
    <property type="evidence" value="ECO:0007669"/>
    <property type="project" value="InterPro"/>
</dbReference>
<evidence type="ECO:0000256" key="1">
    <source>
        <dbReference type="ARBA" id="ARBA00023015"/>
    </source>
</evidence>
<evidence type="ECO:0000256" key="2">
    <source>
        <dbReference type="ARBA" id="ARBA00023163"/>
    </source>
</evidence>
<dbReference type="InterPro" id="IPR011990">
    <property type="entry name" value="TPR-like_helical_dom_sf"/>
</dbReference>
<keyword evidence="6" id="KW-1185">Reference proteome</keyword>
<gene>
    <name evidence="5" type="ORF">Ato02nite_073060</name>
</gene>